<dbReference type="InterPro" id="IPR013221">
    <property type="entry name" value="Mur_ligase_cen"/>
</dbReference>
<dbReference type="SUPFAM" id="SSF53623">
    <property type="entry name" value="MurD-like peptide ligases, catalytic domain"/>
    <property type="match status" value="1"/>
</dbReference>
<dbReference type="Pfam" id="PF08245">
    <property type="entry name" value="Mur_ligase_M"/>
    <property type="match status" value="1"/>
</dbReference>
<dbReference type="Gene3D" id="3.40.1390.10">
    <property type="entry name" value="MurE/MurF, N-terminal domain"/>
    <property type="match status" value="1"/>
</dbReference>
<dbReference type="Pfam" id="PF01225">
    <property type="entry name" value="Mur_ligase"/>
    <property type="match status" value="1"/>
</dbReference>
<dbReference type="Gene3D" id="3.90.190.20">
    <property type="entry name" value="Mur ligase, C-terminal domain"/>
    <property type="match status" value="1"/>
</dbReference>
<dbReference type="UniPathway" id="UPA00219"/>
<dbReference type="PANTHER" id="PTHR23135">
    <property type="entry name" value="MUR LIGASE FAMILY MEMBER"/>
    <property type="match status" value="1"/>
</dbReference>
<reference evidence="3" key="1">
    <citation type="journal article" date="2020" name="mSystems">
        <title>Genome- and Community-Level Interaction Insights into Carbon Utilization and Element Cycling Functions of Hydrothermarchaeota in Hydrothermal Sediment.</title>
        <authorList>
            <person name="Zhou Z."/>
            <person name="Liu Y."/>
            <person name="Xu W."/>
            <person name="Pan J."/>
            <person name="Luo Z.H."/>
            <person name="Li M."/>
        </authorList>
    </citation>
    <scope>NUCLEOTIDE SEQUENCE [LARGE SCALE GENOMIC DNA]</scope>
    <source>
        <strain evidence="3">HyVt-26</strain>
    </source>
</reference>
<dbReference type="GO" id="GO:0005737">
    <property type="term" value="C:cytoplasm"/>
    <property type="evidence" value="ECO:0007669"/>
    <property type="project" value="InterPro"/>
</dbReference>
<dbReference type="PANTHER" id="PTHR23135:SF4">
    <property type="entry name" value="UDP-N-ACETYLMURAMOYL-L-ALANYL-D-GLUTAMATE--2,6-DIAMINOPIMELATE LIGASE MURE HOMOLOG, CHLOROPLASTIC"/>
    <property type="match status" value="1"/>
</dbReference>
<accession>A0A831NVD9</accession>
<dbReference type="SUPFAM" id="SSF53244">
    <property type="entry name" value="MurD-like peptide ligases, peptide-binding domain"/>
    <property type="match status" value="1"/>
</dbReference>
<evidence type="ECO:0000259" key="2">
    <source>
        <dbReference type="Pfam" id="PF08245"/>
    </source>
</evidence>
<dbReference type="NCBIfam" id="TIGR01085">
    <property type="entry name" value="murE"/>
    <property type="match status" value="1"/>
</dbReference>
<dbReference type="Proteomes" id="UP000885822">
    <property type="component" value="Unassembled WGS sequence"/>
</dbReference>
<feature type="domain" description="Mur ligase central" evidence="2">
    <location>
        <begin position="125"/>
        <end position="329"/>
    </location>
</feature>
<dbReference type="AlphaFoldDB" id="A0A831NVD9"/>
<dbReference type="GO" id="GO:0051301">
    <property type="term" value="P:cell division"/>
    <property type="evidence" value="ECO:0007669"/>
    <property type="project" value="InterPro"/>
</dbReference>
<proteinExistence type="predicted"/>
<dbReference type="Gene3D" id="3.40.1190.10">
    <property type="entry name" value="Mur-like, catalytic domain"/>
    <property type="match status" value="1"/>
</dbReference>
<name>A0A831NVD9_9GAMM</name>
<feature type="non-terminal residue" evidence="3">
    <location>
        <position position="383"/>
    </location>
</feature>
<evidence type="ECO:0000259" key="1">
    <source>
        <dbReference type="Pfam" id="PF01225"/>
    </source>
</evidence>
<protein>
    <submittedName>
        <fullName evidence="3">UDP-N-acetylmuramoyl-L-alanyl-D-glutamate--2, 6-diaminopimelate ligase</fullName>
    </submittedName>
</protein>
<comment type="caution">
    <text evidence="3">The sequence shown here is derived from an EMBL/GenBank/DDBJ whole genome shotgun (WGS) entry which is preliminary data.</text>
</comment>
<organism evidence="3">
    <name type="scientific">Thiolapillus brandeum</name>
    <dbReference type="NCBI Taxonomy" id="1076588"/>
    <lineage>
        <taxon>Bacteria</taxon>
        <taxon>Pseudomonadati</taxon>
        <taxon>Pseudomonadota</taxon>
        <taxon>Gammaproteobacteria</taxon>
        <taxon>Chromatiales</taxon>
        <taxon>Sedimenticolaceae</taxon>
        <taxon>Thiolapillus</taxon>
    </lineage>
</organism>
<keyword evidence="3" id="KW-0436">Ligase</keyword>
<feature type="domain" description="Mur ligase N-terminal catalytic" evidence="1">
    <location>
        <begin position="32"/>
        <end position="80"/>
    </location>
</feature>
<dbReference type="InterPro" id="IPR036615">
    <property type="entry name" value="Mur_ligase_C_dom_sf"/>
</dbReference>
<evidence type="ECO:0000313" key="3">
    <source>
        <dbReference type="EMBL" id="HDK37450.1"/>
    </source>
</evidence>
<dbReference type="GO" id="GO:0008360">
    <property type="term" value="P:regulation of cell shape"/>
    <property type="evidence" value="ECO:0007669"/>
    <property type="project" value="InterPro"/>
</dbReference>
<dbReference type="InterPro" id="IPR035911">
    <property type="entry name" value="MurE/MurF_N"/>
</dbReference>
<dbReference type="GO" id="GO:0009252">
    <property type="term" value="P:peptidoglycan biosynthetic process"/>
    <property type="evidence" value="ECO:0007669"/>
    <property type="project" value="UniProtKB-UniPathway"/>
</dbReference>
<dbReference type="InterPro" id="IPR005761">
    <property type="entry name" value="UDP-N-AcMur-Glu-dNH2Pim_ligase"/>
</dbReference>
<dbReference type="SUPFAM" id="SSF63418">
    <property type="entry name" value="MurE/MurF N-terminal domain"/>
    <property type="match status" value="1"/>
</dbReference>
<dbReference type="GO" id="GO:0016881">
    <property type="term" value="F:acid-amino acid ligase activity"/>
    <property type="evidence" value="ECO:0007669"/>
    <property type="project" value="InterPro"/>
</dbReference>
<sequence length="383" mass="40626">MVSTQPQRTGWLAGDLLAGLALPGGAWERLLVSGLALDSRKVEKDYLFVALPGSQGHGLDHLSQALDKGVALILAESSADWPEEKIRRLRQSASILVADGLRPVVSEIAAKFFGHPAQGMRIAGVTGTNGKTSVSLFLAQALPETWRCAVTGTTGNGFPGSLEPATHTTPDAVEAQRILAALRSSGAKAVAMEVSSHALDQYRLAAVPFHTAVFTNLSRDHLDYHGSMRAYAAAKQRLFETPGLEMAVINTADAAGAELLSSLKGKVSTIACHQGGRSLGAEEFVRIEKLEQRPQGLQLQFSSSWGKGEINSRLLGDFNASNLILVLAVLLGWGVPMEQAIANLEKLETVPGRMQKLGGGDQPLVVVDYAHTPDALANTLSSL</sequence>
<dbReference type="InterPro" id="IPR000713">
    <property type="entry name" value="Mur_ligase_N"/>
</dbReference>
<gene>
    <name evidence="3" type="ORF">ENG92_00320</name>
</gene>
<dbReference type="InterPro" id="IPR036565">
    <property type="entry name" value="Mur-like_cat_sf"/>
</dbReference>
<dbReference type="GO" id="GO:0005524">
    <property type="term" value="F:ATP binding"/>
    <property type="evidence" value="ECO:0007669"/>
    <property type="project" value="InterPro"/>
</dbReference>
<dbReference type="EMBL" id="DRCV01000016">
    <property type="protein sequence ID" value="HDK37450.1"/>
    <property type="molecule type" value="Genomic_DNA"/>
</dbReference>